<dbReference type="AlphaFoldDB" id="A0A0F9AT55"/>
<feature type="non-terminal residue" evidence="1">
    <location>
        <position position="1"/>
    </location>
</feature>
<dbReference type="EMBL" id="LAZR01041131">
    <property type="protein sequence ID" value="KKL12764.1"/>
    <property type="molecule type" value="Genomic_DNA"/>
</dbReference>
<protein>
    <submittedName>
        <fullName evidence="1">Uncharacterized protein</fullName>
    </submittedName>
</protein>
<name>A0A0F9AT55_9ZZZZ</name>
<comment type="caution">
    <text evidence="1">The sequence shown here is derived from an EMBL/GenBank/DDBJ whole genome shotgun (WGS) entry which is preliminary data.</text>
</comment>
<accession>A0A0F9AT55</accession>
<evidence type="ECO:0000313" key="1">
    <source>
        <dbReference type="EMBL" id="KKL12764.1"/>
    </source>
</evidence>
<organism evidence="1">
    <name type="scientific">marine sediment metagenome</name>
    <dbReference type="NCBI Taxonomy" id="412755"/>
    <lineage>
        <taxon>unclassified sequences</taxon>
        <taxon>metagenomes</taxon>
        <taxon>ecological metagenomes</taxon>
    </lineage>
</organism>
<sequence>ISEHLENSFRVQFVKSVTDEKNCKEDIYKYKNSLYLIRTETQPTGSAPGDNNHIKSIPYIINDDGTKKQVLEFCHNAHDTYIFEYHHKFAVWCFNHYVKFQLNEKSFTEENMEWFKYPETIFPEMFPGYKEAIYNVLNSR</sequence>
<proteinExistence type="predicted"/>
<reference evidence="1" key="1">
    <citation type="journal article" date="2015" name="Nature">
        <title>Complex archaea that bridge the gap between prokaryotes and eukaryotes.</title>
        <authorList>
            <person name="Spang A."/>
            <person name="Saw J.H."/>
            <person name="Jorgensen S.L."/>
            <person name="Zaremba-Niedzwiedzka K."/>
            <person name="Martijn J."/>
            <person name="Lind A.E."/>
            <person name="van Eijk R."/>
            <person name="Schleper C."/>
            <person name="Guy L."/>
            <person name="Ettema T.J."/>
        </authorList>
    </citation>
    <scope>NUCLEOTIDE SEQUENCE</scope>
</reference>
<gene>
    <name evidence="1" type="ORF">LCGC14_2532510</name>
</gene>